<dbReference type="Proteomes" id="UP001497480">
    <property type="component" value="Unassembled WGS sequence"/>
</dbReference>
<keyword evidence="2" id="KW-1185">Reference proteome</keyword>
<organism evidence="1 2">
    <name type="scientific">Lupinus luteus</name>
    <name type="common">European yellow lupine</name>
    <dbReference type="NCBI Taxonomy" id="3873"/>
    <lineage>
        <taxon>Eukaryota</taxon>
        <taxon>Viridiplantae</taxon>
        <taxon>Streptophyta</taxon>
        <taxon>Embryophyta</taxon>
        <taxon>Tracheophyta</taxon>
        <taxon>Spermatophyta</taxon>
        <taxon>Magnoliopsida</taxon>
        <taxon>eudicotyledons</taxon>
        <taxon>Gunneridae</taxon>
        <taxon>Pentapetalae</taxon>
        <taxon>rosids</taxon>
        <taxon>fabids</taxon>
        <taxon>Fabales</taxon>
        <taxon>Fabaceae</taxon>
        <taxon>Papilionoideae</taxon>
        <taxon>50 kb inversion clade</taxon>
        <taxon>genistoids sensu lato</taxon>
        <taxon>core genistoids</taxon>
        <taxon>Genisteae</taxon>
        <taxon>Lupinus</taxon>
    </lineage>
</organism>
<gene>
    <name evidence="1" type="ORF">LLUT_LOCUS5751</name>
</gene>
<reference evidence="1 2" key="1">
    <citation type="submission" date="2024-03" db="EMBL/GenBank/DDBJ databases">
        <authorList>
            <person name="Martinez-Hernandez J."/>
        </authorList>
    </citation>
    <scope>NUCLEOTIDE SEQUENCE [LARGE SCALE GENOMIC DNA]</scope>
</reference>
<protein>
    <submittedName>
        <fullName evidence="1">Uncharacterized protein</fullName>
    </submittedName>
</protein>
<comment type="caution">
    <text evidence="1">The sequence shown here is derived from an EMBL/GenBank/DDBJ whole genome shotgun (WGS) entry which is preliminary data.</text>
</comment>
<evidence type="ECO:0000313" key="1">
    <source>
        <dbReference type="EMBL" id="CAL0304691.1"/>
    </source>
</evidence>
<dbReference type="EMBL" id="CAXHTB010000004">
    <property type="protein sequence ID" value="CAL0304691.1"/>
    <property type="molecule type" value="Genomic_DNA"/>
</dbReference>
<sequence length="112" mass="12862">MTSWERMLIDRATELGRQLSDDISDSSPEFDVSSGRRSLMVRTLAAKFDYPIIPPDMDRPSGRYWLMDREFLGMISFFQLRITQGKYCGELAERYCTEVLLGQRQGLPGSPC</sequence>
<name>A0AAV1W6V9_LUPLU</name>
<proteinExistence type="predicted"/>
<evidence type="ECO:0000313" key="2">
    <source>
        <dbReference type="Proteomes" id="UP001497480"/>
    </source>
</evidence>
<dbReference type="AlphaFoldDB" id="A0AAV1W6V9"/>
<accession>A0AAV1W6V9</accession>